<dbReference type="Gene3D" id="3.40.50.720">
    <property type="entry name" value="NAD(P)-binding Rossmann-like Domain"/>
    <property type="match status" value="1"/>
</dbReference>
<evidence type="ECO:0000256" key="2">
    <source>
        <dbReference type="RuleBase" id="RU000363"/>
    </source>
</evidence>
<dbReference type="PRINTS" id="PR00081">
    <property type="entry name" value="GDHRDH"/>
</dbReference>
<keyword evidence="3" id="KW-1133">Transmembrane helix</keyword>
<comment type="similarity">
    <text evidence="2">Belongs to the short-chain dehydrogenases/reductases (SDR) family.</text>
</comment>
<protein>
    <submittedName>
        <fullName evidence="5">Uncharacterized protein</fullName>
    </submittedName>
</protein>
<dbReference type="EMBL" id="CAXITT010000312">
    <property type="protein sequence ID" value="CAL1538790.1"/>
    <property type="molecule type" value="Genomic_DNA"/>
</dbReference>
<dbReference type="InterPro" id="IPR002347">
    <property type="entry name" value="SDR_fam"/>
</dbReference>
<gene>
    <name evidence="4" type="ORF">GSLYS_00012611001</name>
</gene>
<dbReference type="AlphaFoldDB" id="A0A7S7AZN6"/>
<evidence type="ECO:0000256" key="1">
    <source>
        <dbReference type="ARBA" id="ARBA00023002"/>
    </source>
</evidence>
<evidence type="ECO:0000256" key="3">
    <source>
        <dbReference type="SAM" id="Phobius"/>
    </source>
</evidence>
<organism evidence="5">
    <name type="scientific">Lymnaea stagnalis</name>
    <name type="common">Great pond snail</name>
    <name type="synonym">Helix stagnalis</name>
    <dbReference type="NCBI Taxonomy" id="6523"/>
    <lineage>
        <taxon>Eukaryota</taxon>
        <taxon>Metazoa</taxon>
        <taxon>Spiralia</taxon>
        <taxon>Lophotrochozoa</taxon>
        <taxon>Mollusca</taxon>
        <taxon>Gastropoda</taxon>
        <taxon>Heterobranchia</taxon>
        <taxon>Euthyneura</taxon>
        <taxon>Panpulmonata</taxon>
        <taxon>Hygrophila</taxon>
        <taxon>Lymnaeoidea</taxon>
        <taxon>Lymnaeidae</taxon>
        <taxon>Lymnaea</taxon>
    </lineage>
</organism>
<keyword evidence="3" id="KW-0812">Transmembrane</keyword>
<reference evidence="5" key="1">
    <citation type="submission" date="2020-08" db="EMBL/GenBank/DDBJ databases">
        <title>A survey of miRNAs involved in biomineralization in the freshwater gastropod Lymnaea stagnalis.</title>
        <authorList>
            <person name="Jackson D.J."/>
            <person name="Cerveau N."/>
        </authorList>
    </citation>
    <scope>NUCLEOTIDE SEQUENCE</scope>
    <source>
        <strain evidence="5">Lsta_10500</strain>
    </source>
</reference>
<dbReference type="GO" id="GO:0016491">
    <property type="term" value="F:oxidoreductase activity"/>
    <property type="evidence" value="ECO:0007669"/>
    <property type="project" value="UniProtKB-KW"/>
</dbReference>
<keyword evidence="3" id="KW-0472">Membrane</keyword>
<dbReference type="InterPro" id="IPR036291">
    <property type="entry name" value="NAD(P)-bd_dom_sf"/>
</dbReference>
<keyword evidence="6" id="KW-1185">Reference proteome</keyword>
<proteinExistence type="evidence at transcript level"/>
<feature type="transmembrane region" description="Helical" evidence="3">
    <location>
        <begin position="6"/>
        <end position="27"/>
    </location>
</feature>
<dbReference type="PANTHER" id="PTHR43157">
    <property type="entry name" value="PHOSPHATIDYLINOSITOL-GLYCAN BIOSYNTHESIS CLASS F PROTEIN-RELATED"/>
    <property type="match status" value="1"/>
</dbReference>
<dbReference type="Proteomes" id="UP001497497">
    <property type="component" value="Unassembled WGS sequence"/>
</dbReference>
<keyword evidence="1" id="KW-0560">Oxidoreductase</keyword>
<dbReference type="PANTHER" id="PTHR43157:SF66">
    <property type="entry name" value="WW DOMAIN-CONTAINING OXIDOREDUCTASE-LIKE PROTEIN"/>
    <property type="match status" value="1"/>
</dbReference>
<evidence type="ECO:0000313" key="6">
    <source>
        <dbReference type="Proteomes" id="UP001497497"/>
    </source>
</evidence>
<dbReference type="PRINTS" id="PR00080">
    <property type="entry name" value="SDRFAMILY"/>
</dbReference>
<evidence type="ECO:0000313" key="4">
    <source>
        <dbReference type="EMBL" id="CAL1538790.1"/>
    </source>
</evidence>
<sequence length="328" mass="36823">MQLWDFGQVFGILCVLIVIFAASWVYFRTNIGRCHSSVDLSGKTVIITGANVGIGYYTALDLARRNARVILACRNKEKAEQARDEIISKTGNKNVVVRIVDLCLMRSIRNFAKEIIDEEPRLDILINNVGVVNEGKAKVLTDEGFERLFAANYFGPFLLTNLLLDLMKKSAPSRIVNLSSTVNKYGTIEFDNLQAEKKFKHHHRYFDSKLAVILFTRELAKRLEGTGVTANVLHPGSVATQLLKHMFVIIRIPVQTFIKIFCKTGEEGAQTSIYLAVSEDVKDVSGKYFVDCKIQENGANPLSRNMEVAEKLWRISEDLTGLAEKKTS</sequence>
<accession>A0A7S7AZN6</accession>
<name>A0A7S7AZN6_LYMST</name>
<evidence type="ECO:0000313" key="5">
    <source>
        <dbReference type="EMBL" id="QOW64972.1"/>
    </source>
</evidence>
<dbReference type="SUPFAM" id="SSF51735">
    <property type="entry name" value="NAD(P)-binding Rossmann-fold domains"/>
    <property type="match status" value="1"/>
</dbReference>
<dbReference type="EMBL" id="MT947773">
    <property type="protein sequence ID" value="QOW64972.1"/>
    <property type="molecule type" value="mRNA"/>
</dbReference>
<dbReference type="Pfam" id="PF00106">
    <property type="entry name" value="adh_short"/>
    <property type="match status" value="1"/>
</dbReference>
<reference evidence="4 6" key="2">
    <citation type="submission" date="2024-04" db="EMBL/GenBank/DDBJ databases">
        <authorList>
            <consortium name="Genoscope - CEA"/>
            <person name="William W."/>
        </authorList>
    </citation>
    <scope>NUCLEOTIDE SEQUENCE [LARGE SCALE GENOMIC DNA]</scope>
</reference>